<accession>A0ABD0KKV0</accession>
<feature type="non-terminal residue" evidence="2">
    <location>
        <position position="60"/>
    </location>
</feature>
<proteinExistence type="predicted"/>
<evidence type="ECO:0000313" key="2">
    <source>
        <dbReference type="EMBL" id="KAK7487617.1"/>
    </source>
</evidence>
<gene>
    <name evidence="2" type="ORF">BaRGS_00021167</name>
</gene>
<name>A0ABD0KKV0_9CAEN</name>
<evidence type="ECO:0000313" key="3">
    <source>
        <dbReference type="Proteomes" id="UP001519460"/>
    </source>
</evidence>
<protein>
    <submittedName>
        <fullName evidence="2">Uncharacterized protein</fullName>
    </submittedName>
</protein>
<organism evidence="2 3">
    <name type="scientific">Batillaria attramentaria</name>
    <dbReference type="NCBI Taxonomy" id="370345"/>
    <lineage>
        <taxon>Eukaryota</taxon>
        <taxon>Metazoa</taxon>
        <taxon>Spiralia</taxon>
        <taxon>Lophotrochozoa</taxon>
        <taxon>Mollusca</taxon>
        <taxon>Gastropoda</taxon>
        <taxon>Caenogastropoda</taxon>
        <taxon>Sorbeoconcha</taxon>
        <taxon>Cerithioidea</taxon>
        <taxon>Batillariidae</taxon>
        <taxon>Batillaria</taxon>
    </lineage>
</organism>
<reference evidence="2 3" key="1">
    <citation type="journal article" date="2023" name="Sci. Data">
        <title>Genome assembly of the Korean intertidal mud-creeper Batillaria attramentaria.</title>
        <authorList>
            <person name="Patra A.K."/>
            <person name="Ho P.T."/>
            <person name="Jun S."/>
            <person name="Lee S.J."/>
            <person name="Kim Y."/>
            <person name="Won Y.J."/>
        </authorList>
    </citation>
    <scope>NUCLEOTIDE SEQUENCE [LARGE SCALE GENOMIC DNA]</scope>
    <source>
        <strain evidence="2">Wonlab-2016</strain>
    </source>
</reference>
<keyword evidence="3" id="KW-1185">Reference proteome</keyword>
<feature type="compositionally biased region" description="Polar residues" evidence="1">
    <location>
        <begin position="35"/>
        <end position="53"/>
    </location>
</feature>
<dbReference type="AlphaFoldDB" id="A0ABD0KKV0"/>
<comment type="caution">
    <text evidence="2">The sequence shown here is derived from an EMBL/GenBank/DDBJ whole genome shotgun (WGS) entry which is preliminary data.</text>
</comment>
<feature type="region of interest" description="Disordered" evidence="1">
    <location>
        <begin position="27"/>
        <end position="60"/>
    </location>
</feature>
<dbReference type="Proteomes" id="UP001519460">
    <property type="component" value="Unassembled WGS sequence"/>
</dbReference>
<dbReference type="EMBL" id="JACVVK020000162">
    <property type="protein sequence ID" value="KAK7487617.1"/>
    <property type="molecule type" value="Genomic_DNA"/>
</dbReference>
<evidence type="ECO:0000256" key="1">
    <source>
        <dbReference type="SAM" id="MobiDB-lite"/>
    </source>
</evidence>
<sequence length="60" mass="6807">MLTVDKFGQLRVYSCVKNDQYPEYTVIRANPPPRQTTQTGQDKNVPSPLSYSSVVMDADR</sequence>